<evidence type="ECO:0000313" key="2">
    <source>
        <dbReference type="EMBL" id="MBB6646936.1"/>
    </source>
</evidence>
<name>A0A7J9SLN6_9EURY</name>
<dbReference type="Proteomes" id="UP000546257">
    <property type="component" value="Unassembled WGS sequence"/>
</dbReference>
<dbReference type="InterPro" id="IPR055895">
    <property type="entry name" value="DUF7472"/>
</dbReference>
<organism evidence="2 3">
    <name type="scientific">Halobellus ruber</name>
    <dbReference type="NCBI Taxonomy" id="2761102"/>
    <lineage>
        <taxon>Archaea</taxon>
        <taxon>Methanobacteriati</taxon>
        <taxon>Methanobacteriota</taxon>
        <taxon>Stenosarchaea group</taxon>
        <taxon>Halobacteria</taxon>
        <taxon>Halobacteriales</taxon>
        <taxon>Haloferacaceae</taxon>
        <taxon>Halobellus</taxon>
    </lineage>
</organism>
<reference evidence="2 3" key="1">
    <citation type="submission" date="2020-08" db="EMBL/GenBank/DDBJ databases">
        <authorList>
            <person name="Seo M.-J."/>
        </authorList>
    </citation>
    <scope>NUCLEOTIDE SEQUENCE [LARGE SCALE GENOMIC DNA]</scope>
    <source>
        <strain evidence="2 3">MBLA0160</strain>
    </source>
</reference>
<keyword evidence="1" id="KW-1133">Transmembrane helix</keyword>
<comment type="caution">
    <text evidence="2">The sequence shown here is derived from an EMBL/GenBank/DDBJ whole genome shotgun (WGS) entry which is preliminary data.</text>
</comment>
<evidence type="ECO:0000256" key="1">
    <source>
        <dbReference type="SAM" id="Phobius"/>
    </source>
</evidence>
<dbReference type="RefSeq" id="WP_185193317.1">
    <property type="nucleotide sequence ID" value="NZ_JACKXD010000004.1"/>
</dbReference>
<keyword evidence="1" id="KW-0472">Membrane</keyword>
<accession>A0A7J9SLN6</accession>
<dbReference type="Pfam" id="PF24284">
    <property type="entry name" value="DUF7472"/>
    <property type="match status" value="1"/>
</dbReference>
<keyword evidence="3" id="KW-1185">Reference proteome</keyword>
<dbReference type="AlphaFoldDB" id="A0A7J9SLN6"/>
<sequence length="64" mass="6617">MDIDAEMRRKIAVSIVSVGAFFALFIGIGATYGPDLGETGGLVLVGAIVLFIVVMAAVGVFLDE</sequence>
<protein>
    <submittedName>
        <fullName evidence="2">Uncharacterized protein</fullName>
    </submittedName>
</protein>
<feature type="transmembrane region" description="Helical" evidence="1">
    <location>
        <begin position="39"/>
        <end position="62"/>
    </location>
</feature>
<feature type="transmembrane region" description="Helical" evidence="1">
    <location>
        <begin position="12"/>
        <end position="33"/>
    </location>
</feature>
<dbReference type="EMBL" id="JACKXD010000004">
    <property type="protein sequence ID" value="MBB6646936.1"/>
    <property type="molecule type" value="Genomic_DNA"/>
</dbReference>
<keyword evidence="1" id="KW-0812">Transmembrane</keyword>
<gene>
    <name evidence="2" type="ORF">H5V44_11685</name>
</gene>
<proteinExistence type="predicted"/>
<evidence type="ECO:0000313" key="3">
    <source>
        <dbReference type="Proteomes" id="UP000546257"/>
    </source>
</evidence>